<evidence type="ECO:0000256" key="1">
    <source>
        <dbReference type="SAM" id="MobiDB-lite"/>
    </source>
</evidence>
<organism evidence="2">
    <name type="scientific">Siphoviridae sp. ctqSm5</name>
    <dbReference type="NCBI Taxonomy" id="2827949"/>
    <lineage>
        <taxon>Viruses</taxon>
        <taxon>Duplodnaviria</taxon>
        <taxon>Heunggongvirae</taxon>
        <taxon>Uroviricota</taxon>
        <taxon>Caudoviricetes</taxon>
    </lineage>
</organism>
<dbReference type="EMBL" id="BK032642">
    <property type="protein sequence ID" value="DAF52766.1"/>
    <property type="molecule type" value="Genomic_DNA"/>
</dbReference>
<evidence type="ECO:0000313" key="2">
    <source>
        <dbReference type="EMBL" id="DAF52766.1"/>
    </source>
</evidence>
<feature type="region of interest" description="Disordered" evidence="1">
    <location>
        <begin position="331"/>
        <end position="350"/>
    </location>
</feature>
<sequence length="350" mass="40806">MAKNVKVKTPEKNYTFVCSRCKQVFKSDQFYSFPNNAGLLSVCKECMYEYAIKDNALDRTGLIDLLRFLDMPFLQNYYTDVTKKKVSGKWQLSQYFGKLRLNSATHMMHFKDSSFEDIDTETFKGIYELPEEVVELTTNPIVDDEPKVSKVEEKNARFKELQAKWGNYQSLEFLERCEKLYTEMVEGGYQILSAMHHNSLITYVQLQIKWNIAMETDDFAKLKELKQPLNDARNAAKVTVQQLKASDLSNGGANSFGEIAKIVARKDGFIPLPMKYIKQPNDHLDFMMWEIINYLRHCIGQEEVSYEEIMAHYQKRVDKFNQEYNADIESGDYGDLDPKTKGTKKEKHYF</sequence>
<reference evidence="2" key="1">
    <citation type="journal article" date="2021" name="Proc. Natl. Acad. Sci. U.S.A.">
        <title>A Catalog of Tens of Thousands of Viruses from Human Metagenomes Reveals Hidden Associations with Chronic Diseases.</title>
        <authorList>
            <person name="Tisza M.J."/>
            <person name="Buck C.B."/>
        </authorList>
    </citation>
    <scope>NUCLEOTIDE SEQUENCE</scope>
    <source>
        <strain evidence="2">CtqSm5</strain>
    </source>
</reference>
<feature type="compositionally biased region" description="Basic residues" evidence="1">
    <location>
        <begin position="341"/>
        <end position="350"/>
    </location>
</feature>
<protein>
    <submittedName>
        <fullName evidence="2">Transcription initiation factor IIE, alpha FINGER, Transcription</fullName>
    </submittedName>
</protein>
<proteinExistence type="predicted"/>
<name>A0A8S5SP75_9CAUD</name>
<accession>A0A8S5SP75</accession>